<dbReference type="OrthoDB" id="2020542at2759"/>
<keyword evidence="4" id="KW-0472">Membrane</keyword>
<dbReference type="InterPro" id="IPR018491">
    <property type="entry name" value="SLC12_C"/>
</dbReference>
<evidence type="ECO:0000256" key="1">
    <source>
        <dbReference type="ARBA" id="ARBA00004141"/>
    </source>
</evidence>
<evidence type="ECO:0000313" key="7">
    <source>
        <dbReference type="Proteomes" id="UP000023152"/>
    </source>
</evidence>
<dbReference type="Proteomes" id="UP000023152">
    <property type="component" value="Unassembled WGS sequence"/>
</dbReference>
<name>X6NVE8_RETFI</name>
<dbReference type="PANTHER" id="PTHR11827:SF72">
    <property type="entry name" value="GH08340P"/>
    <property type="match status" value="1"/>
</dbReference>
<comment type="subcellular location">
    <subcellularLocation>
        <location evidence="1">Membrane</location>
        <topology evidence="1">Multi-pass membrane protein</topology>
    </subcellularLocation>
</comment>
<evidence type="ECO:0000259" key="5">
    <source>
        <dbReference type="Pfam" id="PF03522"/>
    </source>
</evidence>
<reference evidence="6 7" key="1">
    <citation type="journal article" date="2013" name="Curr. Biol.">
        <title>The Genome of the Foraminiferan Reticulomyxa filosa.</title>
        <authorList>
            <person name="Glockner G."/>
            <person name="Hulsmann N."/>
            <person name="Schleicher M."/>
            <person name="Noegel A.A."/>
            <person name="Eichinger L."/>
            <person name="Gallinger C."/>
            <person name="Pawlowski J."/>
            <person name="Sierra R."/>
            <person name="Euteneuer U."/>
            <person name="Pillet L."/>
            <person name="Moustafa A."/>
            <person name="Platzer M."/>
            <person name="Groth M."/>
            <person name="Szafranski K."/>
            <person name="Schliwa M."/>
        </authorList>
    </citation>
    <scope>NUCLEOTIDE SEQUENCE [LARGE SCALE GENOMIC DNA]</scope>
</reference>
<comment type="caution">
    <text evidence="6">The sequence shown here is derived from an EMBL/GenBank/DDBJ whole genome shotgun (WGS) entry which is preliminary data.</text>
</comment>
<feature type="domain" description="SLC12A transporter C-terminal" evidence="5">
    <location>
        <begin position="41"/>
        <end position="133"/>
    </location>
</feature>
<protein>
    <recommendedName>
        <fullName evidence="5">SLC12A transporter C-terminal domain-containing protein</fullName>
    </recommendedName>
</protein>
<evidence type="ECO:0000256" key="2">
    <source>
        <dbReference type="ARBA" id="ARBA00022692"/>
    </source>
</evidence>
<gene>
    <name evidence="6" type="ORF">RFI_07342</name>
</gene>
<dbReference type="GO" id="GO:0015377">
    <property type="term" value="F:chloride:monoatomic cation symporter activity"/>
    <property type="evidence" value="ECO:0007669"/>
    <property type="project" value="InterPro"/>
</dbReference>
<feature type="domain" description="SLC12A transporter C-terminal" evidence="5">
    <location>
        <begin position="178"/>
        <end position="298"/>
    </location>
</feature>
<evidence type="ECO:0000256" key="3">
    <source>
        <dbReference type="ARBA" id="ARBA00022989"/>
    </source>
</evidence>
<organism evidence="6 7">
    <name type="scientific">Reticulomyxa filosa</name>
    <dbReference type="NCBI Taxonomy" id="46433"/>
    <lineage>
        <taxon>Eukaryota</taxon>
        <taxon>Sar</taxon>
        <taxon>Rhizaria</taxon>
        <taxon>Retaria</taxon>
        <taxon>Foraminifera</taxon>
        <taxon>Monothalamids</taxon>
        <taxon>Reticulomyxidae</taxon>
        <taxon>Reticulomyxa</taxon>
    </lineage>
</organism>
<dbReference type="Pfam" id="PF03522">
    <property type="entry name" value="SLC12"/>
    <property type="match status" value="2"/>
</dbReference>
<keyword evidence="7" id="KW-1185">Reference proteome</keyword>
<dbReference type="EMBL" id="ASPP01005850">
    <property type="protein sequence ID" value="ETO29779.1"/>
    <property type="molecule type" value="Genomic_DNA"/>
</dbReference>
<dbReference type="InterPro" id="IPR004842">
    <property type="entry name" value="SLC12A_fam"/>
</dbReference>
<feature type="non-terminal residue" evidence="6">
    <location>
        <position position="1"/>
    </location>
</feature>
<dbReference type="AlphaFoldDB" id="X6NVE8"/>
<dbReference type="PANTHER" id="PTHR11827">
    <property type="entry name" value="SOLUTE CARRIER FAMILY 12, CATION COTRANSPORTERS"/>
    <property type="match status" value="1"/>
</dbReference>
<dbReference type="GO" id="GO:0016020">
    <property type="term" value="C:membrane"/>
    <property type="evidence" value="ECO:0007669"/>
    <property type="project" value="UniProtKB-SubCell"/>
</dbReference>
<keyword evidence="3" id="KW-1133">Transmembrane helix</keyword>
<sequence length="300" mass="34173">KSKMGFMICRGLEHLPFSDIKSNNVLLDMVAAENMPVMPNTTIIDVWWLLDDGGLSLLVPHILSIDQFWKRLSETNRKESTVKQKKKSMASTVAERMRAAFVDVDSELQTKENDRQMIRNKQRYIVRLFLVADDNIGGSTVQSDEHASLSVPTSSQSTIDISPGNSLRTAQLSKRLWQAELASLLRKFRLSINGPYPIKSSRREPTLETLQAFCKLTGYNLADSHSWSNTKLKRWLRVSELINAYSHQQKCVFVTAPHPKSFKDPTMYMGVLDMLSRTNDTRATVLLRGTGENVLTFYWE</sequence>
<evidence type="ECO:0000313" key="6">
    <source>
        <dbReference type="EMBL" id="ETO29779.1"/>
    </source>
</evidence>
<accession>X6NVE8</accession>
<keyword evidence="2" id="KW-0812">Transmembrane</keyword>
<evidence type="ECO:0000256" key="4">
    <source>
        <dbReference type="ARBA" id="ARBA00023136"/>
    </source>
</evidence>
<proteinExistence type="predicted"/>